<dbReference type="SUPFAM" id="SSF51430">
    <property type="entry name" value="NAD(P)-linked oxidoreductase"/>
    <property type="match status" value="1"/>
</dbReference>
<keyword evidence="3" id="KW-1185">Reference proteome</keyword>
<evidence type="ECO:0000313" key="3">
    <source>
        <dbReference type="Proteomes" id="UP001063166"/>
    </source>
</evidence>
<dbReference type="EMBL" id="BRPK01000001">
    <property type="protein sequence ID" value="GLB33447.1"/>
    <property type="molecule type" value="Genomic_DNA"/>
</dbReference>
<dbReference type="GO" id="GO:0005829">
    <property type="term" value="C:cytosol"/>
    <property type="evidence" value="ECO:0007669"/>
    <property type="project" value="TreeGrafter"/>
</dbReference>
<dbReference type="OrthoDB" id="5286008at2759"/>
<dbReference type="GO" id="GO:0070485">
    <property type="term" value="P:dehydro-D-arabinono-1,4-lactone biosynthetic process"/>
    <property type="evidence" value="ECO:0007669"/>
    <property type="project" value="TreeGrafter"/>
</dbReference>
<sequence length="380" mass="41435">MASVADDQPSPGASVATIRAPSSPVGRSLQLPAIVFGAATFSAFYNPDEHVKSAVPERTVGLALRYGIRAFDTSIYYGPSEIVLGNALQALKSEFPRSSYKLMTKCGRYGTSDFDYSPARIRASVKNSLERLQTDYLDVVYLHDVEFVCTPVAPRSTGCNLSALADESAAYGLAEGDEGKIRGEGDQKVLDAFGELRKLQEEGLVKHIGISGYPLPTLLRMALLVLHTPPYRPVDVILSYSHLSLQNSTFLQYAGQFRERAQVGQLLTASPLSMGLLTPSPPPWHPALTVLSAAVQQALDVWPQGLPNLALGYAIRNTGNAYGDAIPLVTGFSTPQEVHECVRVWREIQDGDDKERKSAEDSVRDIFRNSGYLDWSWASP</sequence>
<feature type="domain" description="NADP-dependent oxidoreductase" evidence="1">
    <location>
        <begin position="34"/>
        <end position="345"/>
    </location>
</feature>
<protein>
    <submittedName>
        <fullName evidence="2">Aldo keto reductase</fullName>
    </submittedName>
</protein>
<dbReference type="Pfam" id="PF00248">
    <property type="entry name" value="Aldo_ket_red"/>
    <property type="match status" value="1"/>
</dbReference>
<proteinExistence type="predicted"/>
<dbReference type="Proteomes" id="UP001063166">
    <property type="component" value="Unassembled WGS sequence"/>
</dbReference>
<comment type="caution">
    <text evidence="2">The sequence shown here is derived from an EMBL/GenBank/DDBJ whole genome shotgun (WGS) entry which is preliminary data.</text>
</comment>
<evidence type="ECO:0000259" key="1">
    <source>
        <dbReference type="Pfam" id="PF00248"/>
    </source>
</evidence>
<dbReference type="PANTHER" id="PTHR42686:SF1">
    <property type="entry name" value="GH17980P-RELATED"/>
    <property type="match status" value="1"/>
</dbReference>
<dbReference type="Gene3D" id="3.20.20.100">
    <property type="entry name" value="NADP-dependent oxidoreductase domain"/>
    <property type="match status" value="1"/>
</dbReference>
<organism evidence="2 3">
    <name type="scientific">Lyophyllum shimeji</name>
    <name type="common">Hon-shimeji</name>
    <name type="synonym">Tricholoma shimeji</name>
    <dbReference type="NCBI Taxonomy" id="47721"/>
    <lineage>
        <taxon>Eukaryota</taxon>
        <taxon>Fungi</taxon>
        <taxon>Dikarya</taxon>
        <taxon>Basidiomycota</taxon>
        <taxon>Agaricomycotina</taxon>
        <taxon>Agaricomycetes</taxon>
        <taxon>Agaricomycetidae</taxon>
        <taxon>Agaricales</taxon>
        <taxon>Tricholomatineae</taxon>
        <taxon>Lyophyllaceae</taxon>
        <taxon>Lyophyllum</taxon>
    </lineage>
</organism>
<dbReference type="AlphaFoldDB" id="A0A9P3UHX5"/>
<dbReference type="InterPro" id="IPR020471">
    <property type="entry name" value="AKR"/>
</dbReference>
<accession>A0A9P3UHX5</accession>
<dbReference type="PANTHER" id="PTHR42686">
    <property type="entry name" value="GH17980P-RELATED"/>
    <property type="match status" value="1"/>
</dbReference>
<gene>
    <name evidence="2" type="ORF">LshimejAT787_0103310</name>
</gene>
<evidence type="ECO:0000313" key="2">
    <source>
        <dbReference type="EMBL" id="GLB33447.1"/>
    </source>
</evidence>
<name>A0A9P3UHX5_LYOSH</name>
<dbReference type="InterPro" id="IPR036812">
    <property type="entry name" value="NAD(P)_OxRdtase_dom_sf"/>
</dbReference>
<dbReference type="InterPro" id="IPR023210">
    <property type="entry name" value="NADP_OxRdtase_dom"/>
</dbReference>
<dbReference type="GO" id="GO:0045290">
    <property type="term" value="F:D-arabinose 1-dehydrogenase [NAD(P)+] activity"/>
    <property type="evidence" value="ECO:0007669"/>
    <property type="project" value="TreeGrafter"/>
</dbReference>
<reference evidence="2" key="1">
    <citation type="submission" date="2022-07" db="EMBL/GenBank/DDBJ databases">
        <title>The genome of Lyophyllum shimeji provides insight into the initial evolution of ectomycorrhizal fungal genome.</title>
        <authorList>
            <person name="Kobayashi Y."/>
            <person name="Shibata T."/>
            <person name="Hirakawa H."/>
            <person name="Shigenobu S."/>
            <person name="Nishiyama T."/>
            <person name="Yamada A."/>
            <person name="Hasebe M."/>
            <person name="Kawaguchi M."/>
        </authorList>
    </citation>
    <scope>NUCLEOTIDE SEQUENCE</scope>
    <source>
        <strain evidence="2">AT787</strain>
    </source>
</reference>